<keyword evidence="1" id="KW-0479">Metal-binding</keyword>
<feature type="domain" description="C2H2-type" evidence="2">
    <location>
        <begin position="256"/>
        <end position="286"/>
    </location>
</feature>
<reference evidence="4" key="2">
    <citation type="journal article" date="2018" name="BMC Genomics">
        <title>Genomic insights into host adaptation between the wheat stripe rust pathogen (Puccinia striiformis f. sp. tritici) and the barley stripe rust pathogen (Puccinia striiformis f. sp. hordei).</title>
        <authorList>
            <person name="Xia C."/>
            <person name="Wang M."/>
            <person name="Yin C."/>
            <person name="Cornejo O.E."/>
            <person name="Hulbert S.H."/>
            <person name="Chen X."/>
        </authorList>
    </citation>
    <scope>NUCLEOTIDE SEQUENCE [LARGE SCALE GENOMIC DNA]</scope>
    <source>
        <strain evidence="4">93TX-2</strain>
    </source>
</reference>
<sequence length="381" mass="43173">MNPPQDSSLSGEEFVWNLVTEWFTEPRVLSQYGFDIDDSGYIQIPHVAGGSRHAQQLSQRKAWERFLDEIPPAYYYNPTQAADPVVVNSNNFPSGVPGHDHGTDAGVSAPIAGTSMSDVCVLPKPLGWQRKATVISAVMGHQHGQVDPWCRWYLFRVPTIVGIEATYDEHPTPARKLGQSLLTQCFCVLFIWRQWNVAPLVTKDECRFCQPGLHAYRRENELKVHVEENNGIYDASGHLRLKTDAELRQELLNSKFLCPHAKCADMFEEGGALQSHYSERHGGDGHLAVQACVRTVQQISSDLENFEEFLRKREELEATIVSLNNSMGDGHGDRPRIGQRVHRLAKKFKELSEPLKYPFSMTLSVIQSRRDYIVVWKTSKK</sequence>
<gene>
    <name evidence="3" type="ORF">PSHT_04397</name>
</gene>
<reference evidence="4" key="3">
    <citation type="journal article" date="2018" name="Mol. Plant Microbe Interact.">
        <title>Genome sequence resources for the wheat stripe rust pathogen (Puccinia striiformis f. sp. tritici) and the barley stripe rust pathogen (Puccinia striiformis f. sp. hordei).</title>
        <authorList>
            <person name="Xia C."/>
            <person name="Wang M."/>
            <person name="Yin C."/>
            <person name="Cornejo O.E."/>
            <person name="Hulbert S.H."/>
            <person name="Chen X."/>
        </authorList>
    </citation>
    <scope>NUCLEOTIDE SEQUENCE [LARGE SCALE GENOMIC DNA]</scope>
    <source>
        <strain evidence="4">93TX-2</strain>
    </source>
</reference>
<proteinExistence type="predicted"/>
<evidence type="ECO:0000313" key="3">
    <source>
        <dbReference type="EMBL" id="POW19680.1"/>
    </source>
</evidence>
<dbReference type="VEuPathDB" id="FungiDB:PSTT_08950"/>
<dbReference type="VEuPathDB" id="FungiDB:PSTT_08951"/>
<protein>
    <recommendedName>
        <fullName evidence="2">C2H2-type domain-containing protein</fullName>
    </recommendedName>
</protein>
<evidence type="ECO:0000313" key="4">
    <source>
        <dbReference type="Proteomes" id="UP000238274"/>
    </source>
</evidence>
<accession>A0A2S4WD16</accession>
<dbReference type="EMBL" id="PKSM01000045">
    <property type="protein sequence ID" value="POW19680.1"/>
    <property type="molecule type" value="Genomic_DNA"/>
</dbReference>
<reference evidence="3 4" key="1">
    <citation type="submission" date="2017-12" db="EMBL/GenBank/DDBJ databases">
        <title>Gene loss provides genomic basis for host adaptation in cereal stripe rust fungi.</title>
        <authorList>
            <person name="Xia C."/>
        </authorList>
    </citation>
    <scope>NUCLEOTIDE SEQUENCE [LARGE SCALE GENOMIC DNA]</scope>
    <source>
        <strain evidence="3 4">93TX-2</strain>
    </source>
</reference>
<dbReference type="Proteomes" id="UP000238274">
    <property type="component" value="Unassembled WGS sequence"/>
</dbReference>
<comment type="caution">
    <text evidence="3">The sequence shown here is derived from an EMBL/GenBank/DDBJ whole genome shotgun (WGS) entry which is preliminary data.</text>
</comment>
<evidence type="ECO:0000256" key="1">
    <source>
        <dbReference type="PROSITE-ProRule" id="PRU00042"/>
    </source>
</evidence>
<dbReference type="VEuPathDB" id="FungiDB:PSHT_04397"/>
<keyword evidence="1" id="KW-0863">Zinc-finger</keyword>
<dbReference type="PROSITE" id="PS50157">
    <property type="entry name" value="ZINC_FINGER_C2H2_2"/>
    <property type="match status" value="1"/>
</dbReference>
<dbReference type="PROSITE" id="PS00028">
    <property type="entry name" value="ZINC_FINGER_C2H2_1"/>
    <property type="match status" value="1"/>
</dbReference>
<name>A0A2S4WD16_9BASI</name>
<organism evidence="3 4">
    <name type="scientific">Puccinia striiformis</name>
    <dbReference type="NCBI Taxonomy" id="27350"/>
    <lineage>
        <taxon>Eukaryota</taxon>
        <taxon>Fungi</taxon>
        <taxon>Dikarya</taxon>
        <taxon>Basidiomycota</taxon>
        <taxon>Pucciniomycotina</taxon>
        <taxon>Pucciniomycetes</taxon>
        <taxon>Pucciniales</taxon>
        <taxon>Pucciniaceae</taxon>
        <taxon>Puccinia</taxon>
    </lineage>
</organism>
<keyword evidence="1" id="KW-0862">Zinc</keyword>
<dbReference type="InterPro" id="IPR013087">
    <property type="entry name" value="Znf_C2H2_type"/>
</dbReference>
<dbReference type="AlphaFoldDB" id="A0A2S4WD16"/>
<keyword evidence="4" id="KW-1185">Reference proteome</keyword>
<evidence type="ECO:0000259" key="2">
    <source>
        <dbReference type="PROSITE" id="PS50157"/>
    </source>
</evidence>
<dbReference type="GO" id="GO:0008270">
    <property type="term" value="F:zinc ion binding"/>
    <property type="evidence" value="ECO:0007669"/>
    <property type="project" value="UniProtKB-KW"/>
</dbReference>